<dbReference type="InParanoid" id="A0A078A577"/>
<dbReference type="OMA" id="QIANEDF"/>
<feature type="region of interest" description="Disordered" evidence="1">
    <location>
        <begin position="334"/>
        <end position="354"/>
    </location>
</feature>
<feature type="region of interest" description="Disordered" evidence="1">
    <location>
        <begin position="585"/>
        <end position="614"/>
    </location>
</feature>
<evidence type="ECO:0000313" key="3">
    <source>
        <dbReference type="Proteomes" id="UP000039865"/>
    </source>
</evidence>
<dbReference type="InterPro" id="IPR018490">
    <property type="entry name" value="cNMP-bd_dom_sf"/>
</dbReference>
<protein>
    <recommendedName>
        <fullName evidence="4">Cyclic nucleotide-binding domain-containing protein</fullName>
    </recommendedName>
</protein>
<organism evidence="2 3">
    <name type="scientific">Stylonychia lemnae</name>
    <name type="common">Ciliate</name>
    <dbReference type="NCBI Taxonomy" id="5949"/>
    <lineage>
        <taxon>Eukaryota</taxon>
        <taxon>Sar</taxon>
        <taxon>Alveolata</taxon>
        <taxon>Ciliophora</taxon>
        <taxon>Intramacronucleata</taxon>
        <taxon>Spirotrichea</taxon>
        <taxon>Stichotrichia</taxon>
        <taxon>Sporadotrichida</taxon>
        <taxon>Oxytrichidae</taxon>
        <taxon>Stylonychinae</taxon>
        <taxon>Stylonychia</taxon>
    </lineage>
</organism>
<proteinExistence type="predicted"/>
<dbReference type="Proteomes" id="UP000039865">
    <property type="component" value="Unassembled WGS sequence"/>
</dbReference>
<dbReference type="InterPro" id="IPR014710">
    <property type="entry name" value="RmlC-like_jellyroll"/>
</dbReference>
<feature type="compositionally biased region" description="Basic and acidic residues" evidence="1">
    <location>
        <begin position="717"/>
        <end position="734"/>
    </location>
</feature>
<sequence>MQRLQQTRALKEVLLQILKEETKVMALKIQLSMPEKKQQHRLGNQRAQKINNQIKLERINEDQIKQLNPKNTGRDTAKETQKAYEALRIVEEIRKSKEQYEMKQQLKPIESQSPDGMKTPELSMMQDSVQTHQNIQNSHSMMNGSDFKIRDSINDREEEKIQDKLKANPSQKQARFFNDQSFGRIPTVNDYQTRQNQIPQNQASFEFQSKAEQIKTQSQQQTLRPMFQQTKRSSNNYNEQQTQEQNLDLNNEINNNNLQLETINMSQSLLNQQNSYISSVLPKNLDKYDRNNNYINNMMDMQQNHLRFQLNSKNLDNSIQNHSFQQVLNKNLNNNNGVLKPTKQYNSPQPHQKQKLNLPLVAHSNDSRDGLNLDSNDKYVTPKYHSNDKALRNQRMPSPLKMNIKQNLLKDNQQLFQDYGIQPIQIANEDFYQQQRQQHSIVQSPNINRIQKQKVIMNTYLTPIVFISKDFHLRNDEVYLDSEVDDLTKNQMTLKNYKQLVDNSQNQLYHFPQQLQSPQQQKQLKYQNPQSNNYLIRHQLNQEEPRGRSNKRQFADPNSVQMTDQLYKQSPQQFKQQAFQYNQSPEPIYEENQYYKDPQTKPRRGHRRINSNNVNQEILPSLTNNYSNLNFDSQQFNTSDQVLSTNNHNSQFKVPTIKNQRKGNIQEVDGLFNHDGTIIAESGRKKNLNEQSQEINSRLERKHRQNQSSVENQQISERNRSLESQRDKNSQEKIDNQRLMLFNNDSFDNSQINPYYEVDLDSQVKQLCFELEYQLNTGSHRIDLTIRNLRLKHPIFRQISISAFNYIIENSFLFKLRPNQGAYKEGLKAMKNIYFVLYGQFNLRSTKRGIIGESIALGQTLGEEIIFQETQPVVRKESCISDEDAGLLQMNVDDLHAMNNYRQKKGGGISMIKDYQVLLDILEQNYQEKSELRKQAGK</sequence>
<keyword evidence="3" id="KW-1185">Reference proteome</keyword>
<evidence type="ECO:0000313" key="2">
    <source>
        <dbReference type="EMBL" id="CDW77034.1"/>
    </source>
</evidence>
<accession>A0A078A577</accession>
<dbReference type="Gene3D" id="2.60.120.10">
    <property type="entry name" value="Jelly Rolls"/>
    <property type="match status" value="1"/>
</dbReference>
<dbReference type="EMBL" id="CCKQ01005773">
    <property type="protein sequence ID" value="CDW77034.1"/>
    <property type="molecule type" value="Genomic_DNA"/>
</dbReference>
<gene>
    <name evidence="2" type="primary">Contig11602.g12424</name>
    <name evidence="2" type="ORF">STYLEM_6001</name>
</gene>
<evidence type="ECO:0000256" key="1">
    <source>
        <dbReference type="SAM" id="MobiDB-lite"/>
    </source>
</evidence>
<dbReference type="SUPFAM" id="SSF51206">
    <property type="entry name" value="cAMP-binding domain-like"/>
    <property type="match status" value="1"/>
</dbReference>
<reference evidence="2 3" key="1">
    <citation type="submission" date="2014-06" db="EMBL/GenBank/DDBJ databases">
        <authorList>
            <person name="Swart Estienne"/>
        </authorList>
    </citation>
    <scope>NUCLEOTIDE SEQUENCE [LARGE SCALE GENOMIC DNA]</scope>
    <source>
        <strain evidence="2 3">130c</strain>
    </source>
</reference>
<feature type="region of interest" description="Disordered" evidence="1">
    <location>
        <begin position="696"/>
        <end position="734"/>
    </location>
</feature>
<feature type="compositionally biased region" description="Polar residues" evidence="1">
    <location>
        <begin position="706"/>
        <end position="716"/>
    </location>
</feature>
<evidence type="ECO:0008006" key="4">
    <source>
        <dbReference type="Google" id="ProtNLM"/>
    </source>
</evidence>
<name>A0A078A577_STYLE</name>
<dbReference type="AlphaFoldDB" id="A0A078A577"/>